<accession>A0ACC2WF93</accession>
<reference evidence="1" key="1">
    <citation type="submission" date="2023-04" db="EMBL/GenBank/DDBJ databases">
        <title>Draft Genome sequencing of Naganishia species isolated from polar environments using Oxford Nanopore Technology.</title>
        <authorList>
            <person name="Leo P."/>
            <person name="Venkateswaran K."/>
        </authorList>
    </citation>
    <scope>NUCLEOTIDE SEQUENCE</scope>
    <source>
        <strain evidence="1">MNA-CCFEE 5423</strain>
    </source>
</reference>
<protein>
    <submittedName>
        <fullName evidence="1">Uncharacterized protein</fullName>
    </submittedName>
</protein>
<proteinExistence type="predicted"/>
<organism evidence="1 2">
    <name type="scientific">Naganishia friedmannii</name>
    <dbReference type="NCBI Taxonomy" id="89922"/>
    <lineage>
        <taxon>Eukaryota</taxon>
        <taxon>Fungi</taxon>
        <taxon>Dikarya</taxon>
        <taxon>Basidiomycota</taxon>
        <taxon>Agaricomycotina</taxon>
        <taxon>Tremellomycetes</taxon>
        <taxon>Filobasidiales</taxon>
        <taxon>Filobasidiaceae</taxon>
        <taxon>Naganishia</taxon>
    </lineage>
</organism>
<dbReference type="EMBL" id="JASBWT010000001">
    <property type="protein sequence ID" value="KAJ9109217.1"/>
    <property type="molecule type" value="Genomic_DNA"/>
</dbReference>
<comment type="caution">
    <text evidence="1">The sequence shown here is derived from an EMBL/GenBank/DDBJ whole genome shotgun (WGS) entry which is preliminary data.</text>
</comment>
<evidence type="ECO:0000313" key="1">
    <source>
        <dbReference type="EMBL" id="KAJ9109217.1"/>
    </source>
</evidence>
<sequence>MANPLPRGLHHLESTVPHKFVSRYSPRVLPKKSFVQPGDRIARWNIRPGDHVRLTVGKPQEKWLNGKDVSGGWKVHRVTGVDMERNTITLDGVTHKRSNRILARPADYDQLGDDEKKNYDNQSNFLNLSRPVHYSNVQLCVHQRSKEAGGRQVTAPRSSYVRALAYPVSVSSRSVFATRLATSSPVFDKMIRQFRYDRFASKLENGSTDAYDVDPVRGLMKIPWPDIRKKNLGAAQSDDTIAADVAISTRTVLPIAKIWEQPAQLPLPASSRASSTALPRQTSDAYIEQSAHSEVQPNIDALMPLYLTEELSPRFSRAKATKGFNLRRQAETQEKTAHAIGQVRQWRQGGGDTGLEGALAAVGLDGVSLRARTSKEVGEAAEQEYAAAQHERSRIARMAKRVGGKFDVDNDTWRVQISPADARRKAKKARRAVNREERLRATTL</sequence>
<keyword evidence="2" id="KW-1185">Reference proteome</keyword>
<gene>
    <name evidence="1" type="ORF">QFC21_000546</name>
</gene>
<name>A0ACC2WF93_9TREE</name>
<evidence type="ECO:0000313" key="2">
    <source>
        <dbReference type="Proteomes" id="UP001227268"/>
    </source>
</evidence>
<dbReference type="Proteomes" id="UP001227268">
    <property type="component" value="Unassembled WGS sequence"/>
</dbReference>